<name>A0ABS1W6E7_9ACTN</name>
<evidence type="ECO:0000313" key="3">
    <source>
        <dbReference type="Proteomes" id="UP000598996"/>
    </source>
</evidence>
<evidence type="ECO:0000313" key="2">
    <source>
        <dbReference type="EMBL" id="MBL7262292.1"/>
    </source>
</evidence>
<organism evidence="2 3">
    <name type="scientific">Paractinoplanes lichenicola</name>
    <dbReference type="NCBI Taxonomy" id="2802976"/>
    <lineage>
        <taxon>Bacteria</taxon>
        <taxon>Bacillati</taxon>
        <taxon>Actinomycetota</taxon>
        <taxon>Actinomycetes</taxon>
        <taxon>Micromonosporales</taxon>
        <taxon>Micromonosporaceae</taxon>
        <taxon>Paractinoplanes</taxon>
    </lineage>
</organism>
<feature type="transmembrane region" description="Helical" evidence="1">
    <location>
        <begin position="12"/>
        <end position="39"/>
    </location>
</feature>
<proteinExistence type="predicted"/>
<evidence type="ECO:0000256" key="1">
    <source>
        <dbReference type="SAM" id="Phobius"/>
    </source>
</evidence>
<dbReference type="EMBL" id="JAENHO010000030">
    <property type="protein sequence ID" value="MBL7262292.1"/>
    <property type="molecule type" value="Genomic_DNA"/>
</dbReference>
<protein>
    <submittedName>
        <fullName evidence="2">Uncharacterized protein</fullName>
    </submittedName>
</protein>
<feature type="transmembrane region" description="Helical" evidence="1">
    <location>
        <begin position="96"/>
        <end position="114"/>
    </location>
</feature>
<comment type="caution">
    <text evidence="2">The sequence shown here is derived from an EMBL/GenBank/DDBJ whole genome shotgun (WGS) entry which is preliminary data.</text>
</comment>
<feature type="transmembrane region" description="Helical" evidence="1">
    <location>
        <begin position="64"/>
        <end position="84"/>
    </location>
</feature>
<sequence length="115" mass="12175">MENAVAGRELALRAVVAVPVAVVCVVLLAGDLFMLLYWLPVLFGPGDVSCDVAPGACWRPEQPIWWGVAGTLTAFGAGCEITAVRGFRRAGLWWPWLYGAMGLLLAAAFAAAQIS</sequence>
<dbReference type="Proteomes" id="UP000598996">
    <property type="component" value="Unassembled WGS sequence"/>
</dbReference>
<dbReference type="RefSeq" id="WP_203078837.1">
    <property type="nucleotide sequence ID" value="NZ_JAENHO010000030.1"/>
</dbReference>
<keyword evidence="1" id="KW-0812">Transmembrane</keyword>
<keyword evidence="1" id="KW-1133">Transmembrane helix</keyword>
<gene>
    <name evidence="2" type="ORF">JKJ07_49290</name>
</gene>
<keyword evidence="3" id="KW-1185">Reference proteome</keyword>
<keyword evidence="1" id="KW-0472">Membrane</keyword>
<accession>A0ABS1W6E7</accession>
<reference evidence="2 3" key="1">
    <citation type="submission" date="2021-01" db="EMBL/GenBank/DDBJ databases">
        <title>Actinoplanes sp. nov. LDG1-01 isolated from lichen.</title>
        <authorList>
            <person name="Saeng-In P."/>
            <person name="Phongsopitanun W."/>
            <person name="Kanchanasin P."/>
            <person name="Yuki M."/>
            <person name="Kudo T."/>
            <person name="Ohkuma M."/>
            <person name="Tanasupawat S."/>
        </authorList>
    </citation>
    <scope>NUCLEOTIDE SEQUENCE [LARGE SCALE GENOMIC DNA]</scope>
    <source>
        <strain evidence="2 3">LDG1-01</strain>
    </source>
</reference>